<dbReference type="SMART" id="SM01050">
    <property type="entry name" value="CactinC_cactus"/>
    <property type="match status" value="1"/>
</dbReference>
<dbReference type="InterPro" id="IPR019134">
    <property type="entry name" value="Cactin_C"/>
</dbReference>
<feature type="domain" description="Splicing factor cactin central" evidence="5">
    <location>
        <begin position="109"/>
        <end position="311"/>
    </location>
</feature>
<evidence type="ECO:0000313" key="7">
    <source>
        <dbReference type="Proteomes" id="UP000008837"/>
    </source>
</evidence>
<comment type="caution">
    <text evidence="6">The sequence shown here is derived from an EMBL/GenBank/DDBJ whole genome shotgun (WGS) entry which is preliminary data.</text>
</comment>
<dbReference type="Proteomes" id="UP000008837">
    <property type="component" value="Unassembled WGS sequence"/>
</dbReference>
<feature type="compositionally biased region" description="Basic and acidic residues" evidence="3">
    <location>
        <begin position="45"/>
        <end position="81"/>
    </location>
</feature>
<dbReference type="GO" id="GO:0005737">
    <property type="term" value="C:cytoplasm"/>
    <property type="evidence" value="ECO:0007669"/>
    <property type="project" value="TreeGrafter"/>
</dbReference>
<evidence type="ECO:0000313" key="6">
    <source>
        <dbReference type="EMBL" id="EDP45271.1"/>
    </source>
</evidence>
<dbReference type="STRING" id="425265.A8PSH8"/>
<reference evidence="6 7" key="1">
    <citation type="journal article" date="2007" name="Proc. Natl. Acad. Sci. U.S.A.">
        <title>Dandruff-associated Malassezia genomes reveal convergent and divergent virulence traits shared with plant and human fungal pathogens.</title>
        <authorList>
            <person name="Xu J."/>
            <person name="Saunders C.W."/>
            <person name="Hu P."/>
            <person name="Grant R.A."/>
            <person name="Boekhout T."/>
            <person name="Kuramae E.E."/>
            <person name="Kronstad J.W."/>
            <person name="Deangelis Y.M."/>
            <person name="Reeder N.L."/>
            <person name="Johnstone K.R."/>
            <person name="Leland M."/>
            <person name="Fieno A.M."/>
            <person name="Begley W.M."/>
            <person name="Sun Y."/>
            <person name="Lacey M.P."/>
            <person name="Chaudhary T."/>
            <person name="Keough T."/>
            <person name="Chu L."/>
            <person name="Sears R."/>
            <person name="Yuan B."/>
            <person name="Dawson T.L.Jr."/>
        </authorList>
    </citation>
    <scope>NUCLEOTIDE SEQUENCE [LARGE SCALE GENOMIC DNA]</scope>
    <source>
        <strain evidence="7">ATCC MYA-4612 / CBS 7966</strain>
    </source>
</reference>
<dbReference type="Pfam" id="PF10312">
    <property type="entry name" value="Cactin_mid"/>
    <property type="match status" value="1"/>
</dbReference>
<dbReference type="VEuPathDB" id="FungiDB:MGL_0260"/>
<evidence type="ECO:0000259" key="5">
    <source>
        <dbReference type="Pfam" id="PF10312"/>
    </source>
</evidence>
<gene>
    <name evidence="6" type="ORF">MGL_0260</name>
</gene>
<accession>A8PSH8</accession>
<dbReference type="Pfam" id="PF09732">
    <property type="entry name" value="CactinC_cactus"/>
    <property type="match status" value="1"/>
</dbReference>
<evidence type="ECO:0000256" key="3">
    <source>
        <dbReference type="SAM" id="MobiDB-lite"/>
    </source>
</evidence>
<dbReference type="GO" id="GO:0045292">
    <property type="term" value="P:mRNA cis splicing, via spliceosome"/>
    <property type="evidence" value="ECO:0007669"/>
    <property type="project" value="TreeGrafter"/>
</dbReference>
<proteinExistence type="inferred from homology"/>
<dbReference type="PANTHER" id="PTHR21737">
    <property type="entry name" value="POLYGLUTAMINE BINDING PROTEIN 1/MARVEL MEMBRANE-ASSOCIATING DOMAIN CONTAINING 3"/>
    <property type="match status" value="1"/>
</dbReference>
<feature type="domain" description="Splicing factor Cactin C-terminal" evidence="4">
    <location>
        <begin position="467"/>
        <end position="586"/>
    </location>
</feature>
<evidence type="ECO:0000256" key="1">
    <source>
        <dbReference type="ARBA" id="ARBA00006895"/>
    </source>
</evidence>
<dbReference type="RefSeq" id="XP_001732485.1">
    <property type="nucleotide sequence ID" value="XM_001732433.1"/>
</dbReference>
<evidence type="ECO:0000256" key="2">
    <source>
        <dbReference type="ARBA" id="ARBA00034534"/>
    </source>
</evidence>
<evidence type="ECO:0000259" key="4">
    <source>
        <dbReference type="Pfam" id="PF09732"/>
    </source>
</evidence>
<dbReference type="AlphaFoldDB" id="A8PSH8"/>
<feature type="region of interest" description="Disordered" evidence="3">
    <location>
        <begin position="1"/>
        <end position="81"/>
    </location>
</feature>
<comment type="similarity">
    <text evidence="1">Belongs to the CACTIN family.</text>
</comment>
<sequence length="596" mass="69043">MTQGSTTGSSSSRRIQNGGRDEHELPSAKRARTDEVLSESCDTGAGEKFRWKKKEVQEQRAGLSREEAERRDAERRAEAEREVERLAARREQRERARQQREEEELLRARQAEASVMADWVAKEDEFVLEQNKARAVIRVRDHRARPIDWFVVQLLWTEVPTPVSADEENSDDEGDELDDTLDIHMDEPVAFIRSLLPGELRELHSDVLTLVRLDKDAKRAAYWKDVLLVCDEQLRHCDAVQNDAQPERIDASIVADVDAMLADKSADQLLDLQTSVRAKLRSGEPLDVEYWEAMLKRIVVWRSAAKLRALHATVTQNRIAKLRLQQRREARRQQAFVAEQAHMQMHTHKGLEDVWDANEMEPAGRDISELLYEEQHLPRYTLEALRDKLRDARKQVLQQAFVSHVPAAWSMTPTVGIGASAGARAAEDGKTESVEDMLLRKEASRAMGVDEEVFDDDVRLVEQAYHWESKYEARKPRYFNRVHTGYEWNRYNQTHYDANNPPPKVVQGYKFHIFYPDLIDPFKAPTYRVQPDPDGPGETVLLRFSAGPPYEDVAFRIVQREWDYSFKRGFRSSFDRGILQLHCTCTYRERRRAPKD</sequence>
<dbReference type="InterPro" id="IPR018816">
    <property type="entry name" value="Cactin_central"/>
</dbReference>
<dbReference type="GO" id="GO:0005681">
    <property type="term" value="C:spliceosomal complex"/>
    <property type="evidence" value="ECO:0007669"/>
    <property type="project" value="TreeGrafter"/>
</dbReference>
<protein>
    <recommendedName>
        <fullName evidence="2">Splicing factor Cactin</fullName>
    </recommendedName>
</protein>
<dbReference type="OrthoDB" id="265955at2759"/>
<dbReference type="KEGG" id="mgl:MGL_0260"/>
<dbReference type="PANTHER" id="PTHR21737:SF4">
    <property type="entry name" value="SPLICING FACTOR CACTIN"/>
    <property type="match status" value="1"/>
</dbReference>
<feature type="compositionally biased region" description="Low complexity" evidence="3">
    <location>
        <begin position="1"/>
        <end position="14"/>
    </location>
</feature>
<dbReference type="FunCoup" id="A8PSH8">
    <property type="interactions" value="562"/>
</dbReference>
<keyword evidence="7" id="KW-1185">Reference proteome</keyword>
<dbReference type="GeneID" id="5856791"/>
<feature type="compositionally biased region" description="Basic and acidic residues" evidence="3">
    <location>
        <begin position="19"/>
        <end position="35"/>
    </location>
</feature>
<name>A8PSH8_MALGO</name>
<dbReference type="EMBL" id="AAYY01000001">
    <property type="protein sequence ID" value="EDP45271.1"/>
    <property type="molecule type" value="Genomic_DNA"/>
</dbReference>
<organism evidence="6 7">
    <name type="scientific">Malassezia globosa (strain ATCC MYA-4612 / CBS 7966)</name>
    <name type="common">Dandruff-associated fungus</name>
    <dbReference type="NCBI Taxonomy" id="425265"/>
    <lineage>
        <taxon>Eukaryota</taxon>
        <taxon>Fungi</taxon>
        <taxon>Dikarya</taxon>
        <taxon>Basidiomycota</taxon>
        <taxon>Ustilaginomycotina</taxon>
        <taxon>Malasseziomycetes</taxon>
        <taxon>Malasseziales</taxon>
        <taxon>Malasseziaceae</taxon>
        <taxon>Malassezia</taxon>
    </lineage>
</organism>
<dbReference type="OMA" id="HIDFWND"/>
<dbReference type="InParanoid" id="A8PSH8"/>